<dbReference type="Proteomes" id="UP001221898">
    <property type="component" value="Unassembled WGS sequence"/>
</dbReference>
<evidence type="ECO:0000313" key="2">
    <source>
        <dbReference type="Proteomes" id="UP001221898"/>
    </source>
</evidence>
<dbReference type="AlphaFoldDB" id="A0AAD7TD07"/>
<dbReference type="EMBL" id="JAINUG010000002">
    <property type="protein sequence ID" value="KAJ8418387.1"/>
    <property type="molecule type" value="Genomic_DNA"/>
</dbReference>
<accession>A0AAD7TD07</accession>
<gene>
    <name evidence="1" type="ORF">AAFF_G00140960</name>
</gene>
<protein>
    <submittedName>
        <fullName evidence="1">Uncharacterized protein</fullName>
    </submittedName>
</protein>
<name>A0AAD7TD07_9TELE</name>
<dbReference type="PROSITE" id="PS51257">
    <property type="entry name" value="PROKAR_LIPOPROTEIN"/>
    <property type="match status" value="1"/>
</dbReference>
<organism evidence="1 2">
    <name type="scientific">Aldrovandia affinis</name>
    <dbReference type="NCBI Taxonomy" id="143900"/>
    <lineage>
        <taxon>Eukaryota</taxon>
        <taxon>Metazoa</taxon>
        <taxon>Chordata</taxon>
        <taxon>Craniata</taxon>
        <taxon>Vertebrata</taxon>
        <taxon>Euteleostomi</taxon>
        <taxon>Actinopterygii</taxon>
        <taxon>Neopterygii</taxon>
        <taxon>Teleostei</taxon>
        <taxon>Notacanthiformes</taxon>
        <taxon>Halosauridae</taxon>
        <taxon>Aldrovandia</taxon>
    </lineage>
</organism>
<reference evidence="1" key="1">
    <citation type="journal article" date="2023" name="Science">
        <title>Genome structures resolve the early diversification of teleost fishes.</title>
        <authorList>
            <person name="Parey E."/>
            <person name="Louis A."/>
            <person name="Montfort J."/>
            <person name="Bouchez O."/>
            <person name="Roques C."/>
            <person name="Iampietro C."/>
            <person name="Lluch J."/>
            <person name="Castinel A."/>
            <person name="Donnadieu C."/>
            <person name="Desvignes T."/>
            <person name="Floi Bucao C."/>
            <person name="Jouanno E."/>
            <person name="Wen M."/>
            <person name="Mejri S."/>
            <person name="Dirks R."/>
            <person name="Jansen H."/>
            <person name="Henkel C."/>
            <person name="Chen W.J."/>
            <person name="Zahm M."/>
            <person name="Cabau C."/>
            <person name="Klopp C."/>
            <person name="Thompson A.W."/>
            <person name="Robinson-Rechavi M."/>
            <person name="Braasch I."/>
            <person name="Lecointre G."/>
            <person name="Bobe J."/>
            <person name="Postlethwait J.H."/>
            <person name="Berthelot C."/>
            <person name="Roest Crollius H."/>
            <person name="Guiguen Y."/>
        </authorList>
    </citation>
    <scope>NUCLEOTIDE SEQUENCE</scope>
    <source>
        <strain evidence="1">NC1722</strain>
    </source>
</reference>
<proteinExistence type="predicted"/>
<comment type="caution">
    <text evidence="1">The sequence shown here is derived from an EMBL/GenBank/DDBJ whole genome shotgun (WGS) entry which is preliminary data.</text>
</comment>
<sequence length="202" mass="21705">MSRNLALEIAGRPPFDGHRSAVLAPLAANGLATACFAQPLARRSVTAPVRTRGFRTLTIFNSTHQTMRPSRHFNPQWRSGVGFAVDRFSRKARLDGSLTASVPIMQMAFTVSKTSVQPVTFGSFGPLTGPAERIRSQARTQFRTPESRWHLSDCPASGVCQPPTCTPGMTVLGPSGGQGSAMPCTAARLMALKMDADRRGCC</sequence>
<evidence type="ECO:0000313" key="1">
    <source>
        <dbReference type="EMBL" id="KAJ8418387.1"/>
    </source>
</evidence>
<keyword evidence="2" id="KW-1185">Reference proteome</keyword>